<evidence type="ECO:0000313" key="2">
    <source>
        <dbReference type="Proteomes" id="UP001642464"/>
    </source>
</evidence>
<dbReference type="Proteomes" id="UP001642464">
    <property type="component" value="Unassembled WGS sequence"/>
</dbReference>
<accession>A0ABP0KXY2</accession>
<keyword evidence="2" id="KW-1185">Reference proteome</keyword>
<name>A0ABP0KXY2_9DINO</name>
<sequence length="258" mass="27842">MSTCSVSRPVHRGEPRVECSPPASARGECTGSTGKDDDEFADAEEMPKTRDASETPSPPTYILSNRLSPRTSFDDAHFGVADYQMQQAALTKISPRPMPPNVVNQCTYTRMAAAGSFCCDAKDADYGLSDEQLEAKNRLTQAAAESQAAGGVVTEGYQTLSDGASSSTSAPSRLTPVIEAGTVDDVRRLQPLEHFGNMLADVCEESTASSLCSIGSEPSNDFSIYRFAGSHTPFTAPFLDRRPRGMACWDRLRRCFMA</sequence>
<gene>
    <name evidence="1" type="ORF">SCF082_LOCUS19772</name>
</gene>
<protein>
    <submittedName>
        <fullName evidence="1">Uncharacterized protein</fullName>
    </submittedName>
</protein>
<dbReference type="EMBL" id="CAXAMM010013592">
    <property type="protein sequence ID" value="CAK9031751.1"/>
    <property type="molecule type" value="Genomic_DNA"/>
</dbReference>
<evidence type="ECO:0000313" key="1">
    <source>
        <dbReference type="EMBL" id="CAK9031751.1"/>
    </source>
</evidence>
<reference evidence="1 2" key="1">
    <citation type="submission" date="2024-02" db="EMBL/GenBank/DDBJ databases">
        <authorList>
            <person name="Chen Y."/>
            <person name="Shah S."/>
            <person name="Dougan E. K."/>
            <person name="Thang M."/>
            <person name="Chan C."/>
        </authorList>
    </citation>
    <scope>NUCLEOTIDE SEQUENCE [LARGE SCALE GENOMIC DNA]</scope>
</reference>
<comment type="caution">
    <text evidence="1">The sequence shown here is derived from an EMBL/GenBank/DDBJ whole genome shotgun (WGS) entry which is preliminary data.</text>
</comment>
<organism evidence="1 2">
    <name type="scientific">Durusdinium trenchii</name>
    <dbReference type="NCBI Taxonomy" id="1381693"/>
    <lineage>
        <taxon>Eukaryota</taxon>
        <taxon>Sar</taxon>
        <taxon>Alveolata</taxon>
        <taxon>Dinophyceae</taxon>
        <taxon>Suessiales</taxon>
        <taxon>Symbiodiniaceae</taxon>
        <taxon>Durusdinium</taxon>
    </lineage>
</organism>
<proteinExistence type="predicted"/>